<accession>L1ICN4</accession>
<dbReference type="OrthoDB" id="10254713at2759"/>
<dbReference type="RefSeq" id="XP_005820664.1">
    <property type="nucleotide sequence ID" value="XM_005820607.1"/>
</dbReference>
<feature type="coiled-coil region" evidence="6">
    <location>
        <begin position="35"/>
        <end position="88"/>
    </location>
</feature>
<dbReference type="GO" id="GO:0005737">
    <property type="term" value="C:cytoplasm"/>
    <property type="evidence" value="ECO:0007669"/>
    <property type="project" value="TreeGrafter"/>
</dbReference>
<reference evidence="8 10" key="1">
    <citation type="journal article" date="2012" name="Nature">
        <title>Algal genomes reveal evolutionary mosaicism and the fate of nucleomorphs.</title>
        <authorList>
            <consortium name="DOE Joint Genome Institute"/>
            <person name="Curtis B.A."/>
            <person name="Tanifuji G."/>
            <person name="Burki F."/>
            <person name="Gruber A."/>
            <person name="Irimia M."/>
            <person name="Maruyama S."/>
            <person name="Arias M.C."/>
            <person name="Ball S.G."/>
            <person name="Gile G.H."/>
            <person name="Hirakawa Y."/>
            <person name="Hopkins J.F."/>
            <person name="Kuo A."/>
            <person name="Rensing S.A."/>
            <person name="Schmutz J."/>
            <person name="Symeonidi A."/>
            <person name="Elias M."/>
            <person name="Eveleigh R.J."/>
            <person name="Herman E.K."/>
            <person name="Klute M.J."/>
            <person name="Nakayama T."/>
            <person name="Obornik M."/>
            <person name="Reyes-Prieto A."/>
            <person name="Armbrust E.V."/>
            <person name="Aves S.J."/>
            <person name="Beiko R.G."/>
            <person name="Coutinho P."/>
            <person name="Dacks J.B."/>
            <person name="Durnford D.G."/>
            <person name="Fast N.M."/>
            <person name="Green B.R."/>
            <person name="Grisdale C.J."/>
            <person name="Hempel F."/>
            <person name="Henrissat B."/>
            <person name="Hoppner M.P."/>
            <person name="Ishida K."/>
            <person name="Kim E."/>
            <person name="Koreny L."/>
            <person name="Kroth P.G."/>
            <person name="Liu Y."/>
            <person name="Malik S.B."/>
            <person name="Maier U.G."/>
            <person name="McRose D."/>
            <person name="Mock T."/>
            <person name="Neilson J.A."/>
            <person name="Onodera N.T."/>
            <person name="Poole A.M."/>
            <person name="Pritham E.J."/>
            <person name="Richards T.A."/>
            <person name="Rocap G."/>
            <person name="Roy S.W."/>
            <person name="Sarai C."/>
            <person name="Schaack S."/>
            <person name="Shirato S."/>
            <person name="Slamovits C.H."/>
            <person name="Spencer D.F."/>
            <person name="Suzuki S."/>
            <person name="Worden A.Z."/>
            <person name="Zauner S."/>
            <person name="Barry K."/>
            <person name="Bell C."/>
            <person name="Bharti A.K."/>
            <person name="Crow J.A."/>
            <person name="Grimwood J."/>
            <person name="Kramer R."/>
            <person name="Lindquist E."/>
            <person name="Lucas S."/>
            <person name="Salamov A."/>
            <person name="McFadden G.I."/>
            <person name="Lane C.E."/>
            <person name="Keeling P.J."/>
            <person name="Gray M.W."/>
            <person name="Grigoriev I.V."/>
            <person name="Archibald J.M."/>
        </authorList>
    </citation>
    <scope>NUCLEOTIDE SEQUENCE</scope>
    <source>
        <strain evidence="8 10">CCMP2712</strain>
    </source>
</reference>
<reference evidence="9" key="3">
    <citation type="submission" date="2016-03" db="UniProtKB">
        <authorList>
            <consortium name="EnsemblProtists"/>
        </authorList>
    </citation>
    <scope>IDENTIFICATION</scope>
</reference>
<dbReference type="GO" id="GO:0031514">
    <property type="term" value="C:motile cilium"/>
    <property type="evidence" value="ECO:0007669"/>
    <property type="project" value="TreeGrafter"/>
</dbReference>
<evidence type="ECO:0000313" key="10">
    <source>
        <dbReference type="Proteomes" id="UP000011087"/>
    </source>
</evidence>
<evidence type="ECO:0000256" key="7">
    <source>
        <dbReference type="SAM" id="MobiDB-lite"/>
    </source>
</evidence>
<feature type="coiled-coil region" evidence="6">
    <location>
        <begin position="118"/>
        <end position="305"/>
    </location>
</feature>
<dbReference type="AlphaFoldDB" id="L1ICN4"/>
<dbReference type="GO" id="GO:0005856">
    <property type="term" value="C:cytoskeleton"/>
    <property type="evidence" value="ECO:0007669"/>
    <property type="project" value="UniProtKB-SubCell"/>
</dbReference>
<dbReference type="KEGG" id="gtt:GUITHDRAFT_90679"/>
<dbReference type="PANTHER" id="PTHR14871:SF1">
    <property type="entry name" value="DYNEIN REGULATORY COMPLEX PROTEIN 9"/>
    <property type="match status" value="1"/>
</dbReference>
<evidence type="ECO:0000256" key="3">
    <source>
        <dbReference type="ARBA" id="ARBA00022490"/>
    </source>
</evidence>
<evidence type="ECO:0000313" key="9">
    <source>
        <dbReference type="EnsemblProtists" id="EKX33684"/>
    </source>
</evidence>
<evidence type="ECO:0000256" key="2">
    <source>
        <dbReference type="ARBA" id="ARBA00004316"/>
    </source>
</evidence>
<dbReference type="PaxDb" id="55529-EKX33684"/>
<dbReference type="EMBL" id="JH993133">
    <property type="protein sequence ID" value="EKX33684.1"/>
    <property type="molecule type" value="Genomic_DNA"/>
</dbReference>
<dbReference type="GO" id="GO:0044782">
    <property type="term" value="P:cilium organization"/>
    <property type="evidence" value="ECO:0007669"/>
    <property type="project" value="TreeGrafter"/>
</dbReference>
<dbReference type="EnsemblProtists" id="EKX33684">
    <property type="protein sequence ID" value="EKX33684"/>
    <property type="gene ID" value="GUITHDRAFT_90679"/>
</dbReference>
<organism evidence="8">
    <name type="scientific">Guillardia theta (strain CCMP2712)</name>
    <name type="common">Cryptophyte</name>
    <dbReference type="NCBI Taxonomy" id="905079"/>
    <lineage>
        <taxon>Eukaryota</taxon>
        <taxon>Cryptophyceae</taxon>
        <taxon>Pyrenomonadales</taxon>
        <taxon>Geminigeraceae</taxon>
        <taxon>Guillardia</taxon>
    </lineage>
</organism>
<dbReference type="PANTHER" id="PTHR14871">
    <property type="entry name" value="DYNEIN REGULATORY COMPLEX PROTEIN 9"/>
    <property type="match status" value="1"/>
</dbReference>
<dbReference type="Proteomes" id="UP000011087">
    <property type="component" value="Unassembled WGS sequence"/>
</dbReference>
<evidence type="ECO:0000256" key="1">
    <source>
        <dbReference type="ARBA" id="ARBA00004245"/>
    </source>
</evidence>
<reference evidence="10" key="2">
    <citation type="submission" date="2012-11" db="EMBL/GenBank/DDBJ databases">
        <authorList>
            <person name="Kuo A."/>
            <person name="Curtis B.A."/>
            <person name="Tanifuji G."/>
            <person name="Burki F."/>
            <person name="Gruber A."/>
            <person name="Irimia M."/>
            <person name="Maruyama S."/>
            <person name="Arias M.C."/>
            <person name="Ball S.G."/>
            <person name="Gile G.H."/>
            <person name="Hirakawa Y."/>
            <person name="Hopkins J.F."/>
            <person name="Rensing S.A."/>
            <person name="Schmutz J."/>
            <person name="Symeonidi A."/>
            <person name="Elias M."/>
            <person name="Eveleigh R.J."/>
            <person name="Herman E.K."/>
            <person name="Klute M.J."/>
            <person name="Nakayama T."/>
            <person name="Obornik M."/>
            <person name="Reyes-Prieto A."/>
            <person name="Armbrust E.V."/>
            <person name="Aves S.J."/>
            <person name="Beiko R.G."/>
            <person name="Coutinho P."/>
            <person name="Dacks J.B."/>
            <person name="Durnford D.G."/>
            <person name="Fast N.M."/>
            <person name="Green B.R."/>
            <person name="Grisdale C."/>
            <person name="Hempe F."/>
            <person name="Henrissat B."/>
            <person name="Hoppner M.P."/>
            <person name="Ishida K.-I."/>
            <person name="Kim E."/>
            <person name="Koreny L."/>
            <person name="Kroth P.G."/>
            <person name="Liu Y."/>
            <person name="Malik S.-B."/>
            <person name="Maier U.G."/>
            <person name="McRose D."/>
            <person name="Mock T."/>
            <person name="Neilson J.A."/>
            <person name="Onodera N.T."/>
            <person name="Poole A.M."/>
            <person name="Pritham E.J."/>
            <person name="Richards T.A."/>
            <person name="Rocap G."/>
            <person name="Roy S.W."/>
            <person name="Sarai C."/>
            <person name="Schaack S."/>
            <person name="Shirato S."/>
            <person name="Slamovits C.H."/>
            <person name="Spencer D.F."/>
            <person name="Suzuki S."/>
            <person name="Worden A.Z."/>
            <person name="Zauner S."/>
            <person name="Barry K."/>
            <person name="Bell C."/>
            <person name="Bharti A.K."/>
            <person name="Crow J.A."/>
            <person name="Grimwood J."/>
            <person name="Kramer R."/>
            <person name="Lindquist E."/>
            <person name="Lucas S."/>
            <person name="Salamov A."/>
            <person name="McFadden G.I."/>
            <person name="Lane C.E."/>
            <person name="Keeling P.J."/>
            <person name="Gray M.W."/>
            <person name="Grigoriev I.V."/>
            <person name="Archibald J.M."/>
        </authorList>
    </citation>
    <scope>NUCLEOTIDE SEQUENCE</scope>
    <source>
        <strain evidence="10">CCMP2712</strain>
    </source>
</reference>
<proteinExistence type="predicted"/>
<keyword evidence="5" id="KW-0966">Cell projection</keyword>
<name>L1ICN4_GUITC</name>
<evidence type="ECO:0000256" key="6">
    <source>
        <dbReference type="SAM" id="Coils"/>
    </source>
</evidence>
<comment type="subcellular location">
    <subcellularLocation>
        <location evidence="2">Cell projection</location>
    </subcellularLocation>
    <subcellularLocation>
        <location evidence="1">Cytoplasm</location>
        <location evidence="1">Cytoskeleton</location>
    </subcellularLocation>
</comment>
<dbReference type="OMA" id="ESKMHFY"/>
<dbReference type="HOGENOM" id="CLU_714648_0_0_1"/>
<gene>
    <name evidence="8" type="ORF">GUITHDRAFT_90679</name>
</gene>
<protein>
    <submittedName>
        <fullName evidence="8 9">Uncharacterized protein</fullName>
    </submittedName>
</protein>
<evidence type="ECO:0000256" key="4">
    <source>
        <dbReference type="ARBA" id="ARBA00023212"/>
    </source>
</evidence>
<feature type="region of interest" description="Disordered" evidence="7">
    <location>
        <begin position="326"/>
        <end position="348"/>
    </location>
</feature>
<evidence type="ECO:0000313" key="8">
    <source>
        <dbReference type="EMBL" id="EKX33684.1"/>
    </source>
</evidence>
<feature type="compositionally biased region" description="Basic residues" evidence="7">
    <location>
        <begin position="332"/>
        <end position="348"/>
    </location>
</feature>
<dbReference type="GeneID" id="17290423"/>
<dbReference type="PROSITE" id="PS50096">
    <property type="entry name" value="IQ"/>
    <property type="match status" value="1"/>
</dbReference>
<keyword evidence="4" id="KW-0206">Cytoskeleton</keyword>
<keyword evidence="10" id="KW-1185">Reference proteome</keyword>
<dbReference type="InterPro" id="IPR042618">
    <property type="entry name" value="IQCG"/>
</dbReference>
<keyword evidence="6" id="KW-0175">Coiled coil</keyword>
<dbReference type="eggNOG" id="ENOG502QQR7">
    <property type="taxonomic scope" value="Eukaryota"/>
</dbReference>
<dbReference type="STRING" id="905079.L1ICN4"/>
<keyword evidence="3" id="KW-0963">Cytoplasm</keyword>
<sequence length="348" mass="41037">MCLTRAGQVEKLGILASLTSDFHNEELGSMLGEEISRIMQDQRSLERRYEELIQERRNMKGISNRMKYQANENEIQQIRAERGALETLLVNPAHEMQFASFNSLAEVVEKGQRMMEHMKVVLAREKELSESVARLKQELNEERSNFEREVLSKNELIAELKETLQAKKSETAIELRYLAKEFKANYHCTQREREKEMKELQDRIEQIEKEIDIEKQANELQQEFQRRKLVAMSEKSEAWDHKFEADLAFKTKELENLKEERESDLLRLYELEKRYNQDIAARQAKEDEERRMKELEAMRVAAAEREFRAATLLQCNIRMHLARECVSDLKNPKKKKGKKGKAAGKKKK</sequence>
<evidence type="ECO:0000256" key="5">
    <source>
        <dbReference type="ARBA" id="ARBA00023273"/>
    </source>
</evidence>